<dbReference type="InterPro" id="IPR011004">
    <property type="entry name" value="Trimer_LpxA-like_sf"/>
</dbReference>
<comment type="caution">
    <text evidence="1">The sequence shown here is derived from an EMBL/GenBank/DDBJ whole genome shotgun (WGS) entry which is preliminary data.</text>
</comment>
<sequence length="181" mass="19508">MSETLRSYLNIQPKVGQNVMLDSSSVIIGDVRLADDVSIWPLVVIRGDVNYVSIGTRTNIQDGSILHVTHKTTDNPHGFPLIVGNDVTIGHKVILHGCTIGNQVLIGMGSILLDGSVIEDNVIVGAGSLVAPGKILESGYLYIGSPARQVRKLKPEELKGLCYSASHYVSLKNDYLQEGNM</sequence>
<dbReference type="InterPro" id="IPR047324">
    <property type="entry name" value="LbH_gamma_CA-like"/>
</dbReference>
<accession>A0A022PH22</accession>
<proteinExistence type="predicted"/>
<evidence type="ECO:0000313" key="1">
    <source>
        <dbReference type="EMBL" id="EYU13790.1"/>
    </source>
</evidence>
<dbReference type="AlphaFoldDB" id="A0A022PH22"/>
<dbReference type="Pfam" id="PF00132">
    <property type="entry name" value="Hexapep"/>
    <property type="match status" value="2"/>
</dbReference>
<gene>
    <name evidence="1" type="ORF">BA1DRAFT_03663</name>
</gene>
<organism evidence="1 2">
    <name type="scientific">Photorhabdus aegyptia</name>
    <dbReference type="NCBI Taxonomy" id="2805098"/>
    <lineage>
        <taxon>Bacteria</taxon>
        <taxon>Pseudomonadati</taxon>
        <taxon>Pseudomonadota</taxon>
        <taxon>Gammaproteobacteria</taxon>
        <taxon>Enterobacterales</taxon>
        <taxon>Morganellaceae</taxon>
        <taxon>Photorhabdus</taxon>
    </lineage>
</organism>
<dbReference type="GO" id="GO:0016740">
    <property type="term" value="F:transferase activity"/>
    <property type="evidence" value="ECO:0007669"/>
    <property type="project" value="UniProtKB-KW"/>
</dbReference>
<evidence type="ECO:0000313" key="2">
    <source>
        <dbReference type="Proteomes" id="UP000023464"/>
    </source>
</evidence>
<dbReference type="PATRIC" id="fig|1393736.3.peg.3736"/>
<dbReference type="RefSeq" id="WP_036781849.1">
    <property type="nucleotide sequence ID" value="NZ_CAWLTM010000047.1"/>
</dbReference>
<dbReference type="EMBL" id="JFGV01000068">
    <property type="protein sequence ID" value="EYU13790.1"/>
    <property type="molecule type" value="Genomic_DNA"/>
</dbReference>
<dbReference type="InterPro" id="IPR050484">
    <property type="entry name" value="Transf_Hexapept/Carb_Anhydrase"/>
</dbReference>
<name>A0A022PH22_9GAMM</name>
<protein>
    <submittedName>
        <fullName evidence="1">Isoleucine patch superfamily enzyme, carbonic anhydrase/acetyltransferase</fullName>
    </submittedName>
</protein>
<dbReference type="Proteomes" id="UP000023464">
    <property type="component" value="Unassembled WGS sequence"/>
</dbReference>
<dbReference type="InterPro" id="IPR001451">
    <property type="entry name" value="Hexapep"/>
</dbReference>
<keyword evidence="1" id="KW-0808">Transferase</keyword>
<reference evidence="1 2" key="1">
    <citation type="submission" date="2014-03" db="EMBL/GenBank/DDBJ databases">
        <title>Draft Genome of Photorhabdus luminescens BA1, an Egyptian Isolate.</title>
        <authorList>
            <person name="Ghazal S."/>
            <person name="Hurst S.G.IV."/>
            <person name="Morris K."/>
            <person name="Thomas K."/>
            <person name="Tisa L.S."/>
        </authorList>
    </citation>
    <scope>NUCLEOTIDE SEQUENCE [LARGE SCALE GENOMIC DNA]</scope>
    <source>
        <strain evidence="1 2">BA1</strain>
    </source>
</reference>
<dbReference type="Gene3D" id="2.160.10.10">
    <property type="entry name" value="Hexapeptide repeat proteins"/>
    <property type="match status" value="1"/>
</dbReference>
<keyword evidence="2" id="KW-1185">Reference proteome</keyword>
<dbReference type="PANTHER" id="PTHR13061">
    <property type="entry name" value="DYNACTIN SUBUNIT P25"/>
    <property type="match status" value="1"/>
</dbReference>
<dbReference type="SUPFAM" id="SSF51161">
    <property type="entry name" value="Trimeric LpxA-like enzymes"/>
    <property type="match status" value="1"/>
</dbReference>
<dbReference type="PANTHER" id="PTHR13061:SF56">
    <property type="entry name" value="PROTEIN YRDA"/>
    <property type="match status" value="1"/>
</dbReference>
<dbReference type="CDD" id="cd04645">
    <property type="entry name" value="LbH_gamma_CA_like"/>
    <property type="match status" value="1"/>
</dbReference>